<organism evidence="1 2">
    <name type="scientific">Vaccinium darrowii</name>
    <dbReference type="NCBI Taxonomy" id="229202"/>
    <lineage>
        <taxon>Eukaryota</taxon>
        <taxon>Viridiplantae</taxon>
        <taxon>Streptophyta</taxon>
        <taxon>Embryophyta</taxon>
        <taxon>Tracheophyta</taxon>
        <taxon>Spermatophyta</taxon>
        <taxon>Magnoliopsida</taxon>
        <taxon>eudicotyledons</taxon>
        <taxon>Gunneridae</taxon>
        <taxon>Pentapetalae</taxon>
        <taxon>asterids</taxon>
        <taxon>Ericales</taxon>
        <taxon>Ericaceae</taxon>
        <taxon>Vaccinioideae</taxon>
        <taxon>Vaccinieae</taxon>
        <taxon>Vaccinium</taxon>
    </lineage>
</organism>
<reference evidence="1 2" key="1">
    <citation type="journal article" date="2021" name="Hortic Res">
        <title>High-quality reference genome and annotation aids understanding of berry development for evergreen blueberry (Vaccinium darrowii).</title>
        <authorList>
            <person name="Yu J."/>
            <person name="Hulse-Kemp A.M."/>
            <person name="Babiker E."/>
            <person name="Staton M."/>
        </authorList>
    </citation>
    <scope>NUCLEOTIDE SEQUENCE [LARGE SCALE GENOMIC DNA]</scope>
    <source>
        <strain evidence="2">cv. NJ 8807/NJ 8810</strain>
        <tissue evidence="1">Young leaf</tissue>
    </source>
</reference>
<evidence type="ECO:0000313" key="1">
    <source>
        <dbReference type="EMBL" id="KAH7854583.1"/>
    </source>
</evidence>
<sequence>MAENDNKSPPPELSNCDYCNKESAVLYCKADSAKLCFFCDHHVHSANALSVKHMRLQICDNCGSEAVSVRCSTDGIALCTDCDWDCHGRGSDVPDLHHRRVADEGFSGCLSAVEHASLQFFC</sequence>
<gene>
    <name evidence="1" type="ORF">Vadar_015580</name>
</gene>
<comment type="caution">
    <text evidence="1">The sequence shown here is derived from an EMBL/GenBank/DDBJ whole genome shotgun (WGS) entry which is preliminary data.</text>
</comment>
<evidence type="ECO:0000313" key="2">
    <source>
        <dbReference type="Proteomes" id="UP000828048"/>
    </source>
</evidence>
<dbReference type="EMBL" id="CM037161">
    <property type="protein sequence ID" value="KAH7854583.1"/>
    <property type="molecule type" value="Genomic_DNA"/>
</dbReference>
<accession>A0ACB7YMA0</accession>
<keyword evidence="2" id="KW-1185">Reference proteome</keyword>
<protein>
    <submittedName>
        <fullName evidence="1">Uncharacterized protein</fullName>
    </submittedName>
</protein>
<proteinExistence type="predicted"/>
<name>A0ACB7YMA0_9ERIC</name>
<dbReference type="Proteomes" id="UP000828048">
    <property type="component" value="Chromosome 11"/>
</dbReference>